<keyword evidence="2" id="KW-1185">Reference proteome</keyword>
<proteinExistence type="predicted"/>
<comment type="caution">
    <text evidence="1">The sequence shown here is derived from an EMBL/GenBank/DDBJ whole genome shotgun (WGS) entry which is preliminary data.</text>
</comment>
<name>A0AAD7WRJ0_9TELE</name>
<gene>
    <name evidence="1" type="ORF">AAFF_G00311560</name>
</gene>
<dbReference type="EMBL" id="JAINUG010000046">
    <property type="protein sequence ID" value="KAJ8405719.1"/>
    <property type="molecule type" value="Genomic_DNA"/>
</dbReference>
<evidence type="ECO:0000313" key="2">
    <source>
        <dbReference type="Proteomes" id="UP001221898"/>
    </source>
</evidence>
<sequence length="78" mass="9380">MLTVHFNHCLASCGDNEQRHNGIISCLSRSHKQRGHRQTARLRRQGWMCYHVVVEKSCCVTRRRVHVYMHETRYSKLW</sequence>
<reference evidence="1" key="1">
    <citation type="journal article" date="2023" name="Science">
        <title>Genome structures resolve the early diversification of teleost fishes.</title>
        <authorList>
            <person name="Parey E."/>
            <person name="Louis A."/>
            <person name="Montfort J."/>
            <person name="Bouchez O."/>
            <person name="Roques C."/>
            <person name="Iampietro C."/>
            <person name="Lluch J."/>
            <person name="Castinel A."/>
            <person name="Donnadieu C."/>
            <person name="Desvignes T."/>
            <person name="Floi Bucao C."/>
            <person name="Jouanno E."/>
            <person name="Wen M."/>
            <person name="Mejri S."/>
            <person name="Dirks R."/>
            <person name="Jansen H."/>
            <person name="Henkel C."/>
            <person name="Chen W.J."/>
            <person name="Zahm M."/>
            <person name="Cabau C."/>
            <person name="Klopp C."/>
            <person name="Thompson A.W."/>
            <person name="Robinson-Rechavi M."/>
            <person name="Braasch I."/>
            <person name="Lecointre G."/>
            <person name="Bobe J."/>
            <person name="Postlethwait J.H."/>
            <person name="Berthelot C."/>
            <person name="Roest Crollius H."/>
            <person name="Guiguen Y."/>
        </authorList>
    </citation>
    <scope>NUCLEOTIDE SEQUENCE</scope>
    <source>
        <strain evidence="1">NC1722</strain>
    </source>
</reference>
<evidence type="ECO:0000313" key="1">
    <source>
        <dbReference type="EMBL" id="KAJ8405719.1"/>
    </source>
</evidence>
<dbReference type="Proteomes" id="UP001221898">
    <property type="component" value="Unassembled WGS sequence"/>
</dbReference>
<dbReference type="AlphaFoldDB" id="A0AAD7WRJ0"/>
<organism evidence="1 2">
    <name type="scientific">Aldrovandia affinis</name>
    <dbReference type="NCBI Taxonomy" id="143900"/>
    <lineage>
        <taxon>Eukaryota</taxon>
        <taxon>Metazoa</taxon>
        <taxon>Chordata</taxon>
        <taxon>Craniata</taxon>
        <taxon>Vertebrata</taxon>
        <taxon>Euteleostomi</taxon>
        <taxon>Actinopterygii</taxon>
        <taxon>Neopterygii</taxon>
        <taxon>Teleostei</taxon>
        <taxon>Notacanthiformes</taxon>
        <taxon>Halosauridae</taxon>
        <taxon>Aldrovandia</taxon>
    </lineage>
</organism>
<protein>
    <submittedName>
        <fullName evidence="1">Uncharacterized protein</fullName>
    </submittedName>
</protein>
<accession>A0AAD7WRJ0</accession>